<dbReference type="OrthoDB" id="2986065at2"/>
<proteinExistence type="predicted"/>
<evidence type="ECO:0000313" key="2">
    <source>
        <dbReference type="EMBL" id="PWJ81508.1"/>
    </source>
</evidence>
<dbReference type="GO" id="GO:0016539">
    <property type="term" value="P:intein-mediated protein splicing"/>
    <property type="evidence" value="ECO:0007669"/>
    <property type="project" value="InterPro"/>
</dbReference>
<reference evidence="2 3" key="1">
    <citation type="submission" date="2018-05" db="EMBL/GenBank/DDBJ databases">
        <title>Genomic Encyclopedia of Type Strains, Phase IV (KMG-IV): sequencing the most valuable type-strain genomes for metagenomic binning, comparative biology and taxonomic classification.</title>
        <authorList>
            <person name="Goeker M."/>
        </authorList>
    </citation>
    <scope>NUCLEOTIDE SEQUENCE [LARGE SCALE GENOMIC DNA]</scope>
    <source>
        <strain evidence="2 3">DSM 6986</strain>
    </source>
</reference>
<keyword evidence="3" id="KW-1185">Reference proteome</keyword>
<dbReference type="SUPFAM" id="SSF51294">
    <property type="entry name" value="Hedgehog/intein (Hint) domain"/>
    <property type="match status" value="1"/>
</dbReference>
<dbReference type="RefSeq" id="WP_109613485.1">
    <property type="nucleotide sequence ID" value="NZ_QGGG01000010.1"/>
</dbReference>
<dbReference type="Pfam" id="PF22555">
    <property type="entry name" value="DAM-like-phage1"/>
    <property type="match status" value="2"/>
</dbReference>
<gene>
    <name evidence="2" type="ORF">C7441_11040</name>
</gene>
<evidence type="ECO:0000259" key="1">
    <source>
        <dbReference type="SMART" id="SM00306"/>
    </source>
</evidence>
<comment type="caution">
    <text evidence="2">The sequence shown here is derived from an EMBL/GenBank/DDBJ whole genome shotgun (WGS) entry which is preliminary data.</text>
</comment>
<sequence length="715" mass="81136">MFQGVVPKECIAQILRVMDVEKWGSVYNCCSGTFRFEQITLATHPGVQVHSNDVSLYSSAIAGYVMGKPLDWEFTGALEFVNEFDYQEPDQRLAAFAVAFNLGRFAIGKPNAYKVKHRDHLIANFDSYVDKTLEKVRKLPGMLPIASYSPRDWIEHMDEAIERKAAIFSFPPFFKCLAPEHRLLTADMRWVPCGDLREGDELFTFDEYPQPGNRMRRWRYATVTHSSPGVKDCVRVNLDNGESIVCTADHPWLAWRDGPRPIGDRGWVEAKDLVRASKYPTRDGLIHHHIYRSVPTWTPSASFDDGWLSGIFDGEGTLAMPVGNGHGSATLAIAQAPGYVADRAVHILRSHGFDVSWSERPPQQGHHKPLRQIWINGGLPEILRALGTFRPGRLIDRMRKDVDVSLLSTRNNGGGDKIRVVDVEPLGPQPIQNISTSSGTYIGEGYLMHNSGYEKMFEFLNENTRWEAPKYEIFDPKNLRGLIDKVRSSGVPFCILSDQIYDDLKPEMEFHSGRGKPHYCYVSTGKSSFLQLTPKESPFRYTPVDIDKIVPASTVSIVPAEARHMTFLKNVYLKKGIIHTPGMANYIVHVDGMLVGGLIYALPKFGEKKSIYLLSDFAISREGRLSKLVTRLACNREILRDLGRRFINRYDDVITTAFSDHPVSMKYRGIFDLTKRVEKNEPAGRYMLNYTGARLDESPDEAFRWWYGKHFKRGN</sequence>
<accession>A0A316C527</accession>
<dbReference type="PROSITE" id="PS50817">
    <property type="entry name" value="INTEIN_N_TER"/>
    <property type="match status" value="1"/>
</dbReference>
<dbReference type="InterPro" id="IPR054341">
    <property type="entry name" value="GNAT-like_N"/>
</dbReference>
<dbReference type="InterPro" id="IPR006141">
    <property type="entry name" value="Intein_N"/>
</dbReference>
<dbReference type="InterPro" id="IPR036844">
    <property type="entry name" value="Hint_dom_sf"/>
</dbReference>
<dbReference type="InterPro" id="IPR054340">
    <property type="entry name" value="GNAT-like_C_phage-like"/>
</dbReference>
<dbReference type="Gene3D" id="2.170.16.10">
    <property type="entry name" value="Hedgehog/Intein (Hint) domain"/>
    <property type="match status" value="1"/>
</dbReference>
<dbReference type="EMBL" id="QGGG01000010">
    <property type="protein sequence ID" value="PWJ81508.1"/>
    <property type="molecule type" value="Genomic_DNA"/>
</dbReference>
<dbReference type="AlphaFoldDB" id="A0A316C527"/>
<dbReference type="InterPro" id="IPR003587">
    <property type="entry name" value="Hint_dom_N"/>
</dbReference>
<evidence type="ECO:0000313" key="3">
    <source>
        <dbReference type="Proteomes" id="UP000245396"/>
    </source>
</evidence>
<protein>
    <submittedName>
        <fullName evidence="2">Intein</fullName>
    </submittedName>
</protein>
<dbReference type="SMART" id="SM00306">
    <property type="entry name" value="HintN"/>
    <property type="match status" value="1"/>
</dbReference>
<organism evidence="2 3">
    <name type="scientific">Pseudaminobacter salicylatoxidans</name>
    <dbReference type="NCBI Taxonomy" id="93369"/>
    <lineage>
        <taxon>Bacteria</taxon>
        <taxon>Pseudomonadati</taxon>
        <taxon>Pseudomonadota</taxon>
        <taxon>Alphaproteobacteria</taxon>
        <taxon>Hyphomicrobiales</taxon>
        <taxon>Phyllobacteriaceae</taxon>
        <taxon>Pseudaminobacter</taxon>
    </lineage>
</organism>
<dbReference type="Pfam" id="PF22559">
    <property type="entry name" value="GNAT-phage-like"/>
    <property type="match status" value="1"/>
</dbReference>
<feature type="domain" description="Hint" evidence="1">
    <location>
        <begin position="174"/>
        <end position="283"/>
    </location>
</feature>
<dbReference type="CDD" id="cd00081">
    <property type="entry name" value="Hint"/>
    <property type="match status" value="1"/>
</dbReference>
<dbReference type="Proteomes" id="UP000245396">
    <property type="component" value="Unassembled WGS sequence"/>
</dbReference>
<name>A0A316C527_PSESE</name>